<comment type="caution">
    <text evidence="1">The sequence shown here is derived from an EMBL/GenBank/DDBJ whole genome shotgun (WGS) entry which is preliminary data.</text>
</comment>
<dbReference type="OrthoDB" id="1492340at2"/>
<proteinExistence type="predicted"/>
<dbReference type="Proteomes" id="UP000309872">
    <property type="component" value="Unassembled WGS sequence"/>
</dbReference>
<dbReference type="RefSeq" id="WP_136822357.1">
    <property type="nucleotide sequence ID" value="NZ_BMJX01000007.1"/>
</dbReference>
<sequence>MGIFSFFKSSKKEHENAVLNSIGKFNFIEFNGTKNYKGFIDSKMGKNIELLFPINGTEISFYQTEYFKKIEDNWHTILNQLDDQNAKIYFENFNVTSIMIPDQGSEFYHVDAEIVLEKNATIISVILKDINVEDIIETS</sequence>
<name>A0A4U0GU34_9SPHI</name>
<keyword evidence="2" id="KW-1185">Reference proteome</keyword>
<dbReference type="AlphaFoldDB" id="A0A4U0GU34"/>
<dbReference type="EMBL" id="SUKA01000007">
    <property type="protein sequence ID" value="TJY62571.1"/>
    <property type="molecule type" value="Genomic_DNA"/>
</dbReference>
<evidence type="ECO:0000313" key="2">
    <source>
        <dbReference type="Proteomes" id="UP000309872"/>
    </source>
</evidence>
<protein>
    <submittedName>
        <fullName evidence="1">Uncharacterized protein</fullName>
    </submittedName>
</protein>
<reference evidence="1 2" key="1">
    <citation type="submission" date="2019-04" db="EMBL/GenBank/DDBJ databases">
        <title>Sphingobacterium olei sp. nov., isolated from oil-contaminated soil.</title>
        <authorList>
            <person name="Liu B."/>
        </authorList>
    </citation>
    <scope>NUCLEOTIDE SEQUENCE [LARGE SCALE GENOMIC DNA]</scope>
    <source>
        <strain evidence="1 2">Y3L14</strain>
    </source>
</reference>
<accession>A0A4U0GU34</accession>
<evidence type="ECO:0000313" key="1">
    <source>
        <dbReference type="EMBL" id="TJY62571.1"/>
    </source>
</evidence>
<gene>
    <name evidence="1" type="ORF">FAZ19_19045</name>
</gene>
<organism evidence="1 2">
    <name type="scientific">Sphingobacterium alkalisoli</name>
    <dbReference type="NCBI Taxonomy" id="1874115"/>
    <lineage>
        <taxon>Bacteria</taxon>
        <taxon>Pseudomonadati</taxon>
        <taxon>Bacteroidota</taxon>
        <taxon>Sphingobacteriia</taxon>
        <taxon>Sphingobacteriales</taxon>
        <taxon>Sphingobacteriaceae</taxon>
        <taxon>Sphingobacterium</taxon>
    </lineage>
</organism>